<dbReference type="RefSeq" id="WP_068755381.1">
    <property type="nucleotide sequence ID" value="NZ_KQ950181.1"/>
</dbReference>
<dbReference type="AlphaFoldDB" id="A0A147KET0"/>
<dbReference type="EMBL" id="LGEM01000109">
    <property type="protein sequence ID" value="KUP95770.1"/>
    <property type="molecule type" value="Genomic_DNA"/>
</dbReference>
<accession>A0A147KET0</accession>
<gene>
    <name evidence="1" type="ORF">AC529_15810</name>
</gene>
<proteinExistence type="predicted"/>
<dbReference type="PATRIC" id="fig|665004.4.peg.1887"/>
<keyword evidence="2" id="KW-1185">Reference proteome</keyword>
<sequence>MSWDVLVIPLPEDAASTDDLPDDYTPPPVGPLEEVLARLRRAVPDVDLADPTWGLLAGPSWSMELGIGSEDPVRSVMLHVHGSGDDVVAVALRIAGALGCRALDCSSGAFLTGAEDTGGWHRFQAYRDRVLGQG</sequence>
<organism evidence="1 2">
    <name type="scientific">Thermobifida cellulosilytica TB100</name>
    <dbReference type="NCBI Taxonomy" id="665004"/>
    <lineage>
        <taxon>Bacteria</taxon>
        <taxon>Bacillati</taxon>
        <taxon>Actinomycetota</taxon>
        <taxon>Actinomycetes</taxon>
        <taxon>Streptosporangiales</taxon>
        <taxon>Nocardiopsidaceae</taxon>
        <taxon>Thermobifida</taxon>
    </lineage>
</organism>
<comment type="caution">
    <text evidence="1">The sequence shown here is derived from an EMBL/GenBank/DDBJ whole genome shotgun (WGS) entry which is preliminary data.</text>
</comment>
<evidence type="ECO:0000313" key="2">
    <source>
        <dbReference type="Proteomes" id="UP000074382"/>
    </source>
</evidence>
<dbReference type="Proteomes" id="UP000074382">
    <property type="component" value="Unassembled WGS sequence"/>
</dbReference>
<protein>
    <submittedName>
        <fullName evidence="1">Uncharacterized protein</fullName>
    </submittedName>
</protein>
<reference evidence="2" key="1">
    <citation type="journal article" date="2017" name="Acta Aliment.">
        <title>Plant polysaccharide degrading enzyme system of Thermpbifida cellulosilytica TB100 revealed by de novo genome project data.</title>
        <authorList>
            <person name="Toth A."/>
            <person name="Baka E."/>
            <person name="Luzics S."/>
            <person name="Bata-Vidacs I."/>
            <person name="Nagy I."/>
            <person name="Balint B."/>
            <person name="Herceg R."/>
            <person name="Olasz F."/>
            <person name="Wilk T."/>
            <person name="Nagy T."/>
            <person name="Kriszt B."/>
            <person name="Nagy I."/>
            <person name="Kukolya J."/>
        </authorList>
    </citation>
    <scope>NUCLEOTIDE SEQUENCE [LARGE SCALE GENOMIC DNA]</scope>
    <source>
        <strain evidence="2">TB100</strain>
    </source>
</reference>
<evidence type="ECO:0000313" key="1">
    <source>
        <dbReference type="EMBL" id="KUP95770.1"/>
    </source>
</evidence>
<dbReference type="OrthoDB" id="8481871at2"/>
<name>A0A147KET0_THECS</name>